<dbReference type="PANTHER" id="PTHR42648">
    <property type="entry name" value="TRANSPOSASE, PUTATIVE-RELATED"/>
    <property type="match status" value="1"/>
</dbReference>
<dbReference type="CDD" id="cd09272">
    <property type="entry name" value="RNase_HI_RT_Ty1"/>
    <property type="match status" value="1"/>
</dbReference>
<dbReference type="InterPro" id="IPR012337">
    <property type="entry name" value="RNaseH-like_sf"/>
</dbReference>
<dbReference type="InterPro" id="IPR057670">
    <property type="entry name" value="SH3_retrovirus"/>
</dbReference>
<gene>
    <name evidence="7" type="ORF">Tci_040596</name>
</gene>
<evidence type="ECO:0000313" key="7">
    <source>
        <dbReference type="EMBL" id="GEU68618.1"/>
    </source>
</evidence>
<dbReference type="InterPro" id="IPR013103">
    <property type="entry name" value="RVT_2"/>
</dbReference>
<feature type="compositionally biased region" description="Low complexity" evidence="4">
    <location>
        <begin position="1162"/>
        <end position="1177"/>
    </location>
</feature>
<dbReference type="GO" id="GO:0003676">
    <property type="term" value="F:nucleic acid binding"/>
    <property type="evidence" value="ECO:0007669"/>
    <property type="project" value="InterPro"/>
</dbReference>
<dbReference type="SUPFAM" id="SSF53098">
    <property type="entry name" value="Ribonuclease H-like"/>
    <property type="match status" value="1"/>
</dbReference>
<evidence type="ECO:0000256" key="1">
    <source>
        <dbReference type="ARBA" id="ARBA00022723"/>
    </source>
</evidence>
<evidence type="ECO:0000259" key="5">
    <source>
        <dbReference type="Pfam" id="PF07727"/>
    </source>
</evidence>
<dbReference type="PANTHER" id="PTHR42648:SF32">
    <property type="entry name" value="RIBONUCLEASE H-LIKE DOMAIN, GAG-PRE-INTEGRASE DOMAIN PROTEIN-RELATED"/>
    <property type="match status" value="1"/>
</dbReference>
<feature type="coiled-coil region" evidence="3">
    <location>
        <begin position="1197"/>
        <end position="1231"/>
    </location>
</feature>
<accession>A0A6L2M3N0</accession>
<dbReference type="Gene3D" id="3.30.420.10">
    <property type="entry name" value="Ribonuclease H-like superfamily/Ribonuclease H"/>
    <property type="match status" value="1"/>
</dbReference>
<organism evidence="7">
    <name type="scientific">Tanacetum cinerariifolium</name>
    <name type="common">Dalmatian daisy</name>
    <name type="synonym">Chrysanthemum cinerariifolium</name>
    <dbReference type="NCBI Taxonomy" id="118510"/>
    <lineage>
        <taxon>Eukaryota</taxon>
        <taxon>Viridiplantae</taxon>
        <taxon>Streptophyta</taxon>
        <taxon>Embryophyta</taxon>
        <taxon>Tracheophyta</taxon>
        <taxon>Spermatophyta</taxon>
        <taxon>Magnoliopsida</taxon>
        <taxon>eudicotyledons</taxon>
        <taxon>Gunneridae</taxon>
        <taxon>Pentapetalae</taxon>
        <taxon>asterids</taxon>
        <taxon>campanulids</taxon>
        <taxon>Asterales</taxon>
        <taxon>Asteraceae</taxon>
        <taxon>Asteroideae</taxon>
        <taxon>Anthemideae</taxon>
        <taxon>Anthemidinae</taxon>
        <taxon>Tanacetum</taxon>
    </lineage>
</organism>
<evidence type="ECO:0000259" key="6">
    <source>
        <dbReference type="Pfam" id="PF25597"/>
    </source>
</evidence>
<dbReference type="GO" id="GO:0046872">
    <property type="term" value="F:metal ion binding"/>
    <property type="evidence" value="ECO:0007669"/>
    <property type="project" value="UniProtKB-KW"/>
</dbReference>
<dbReference type="Pfam" id="PF25597">
    <property type="entry name" value="SH3_retrovirus"/>
    <property type="match status" value="1"/>
</dbReference>
<dbReference type="EMBL" id="BKCJ010005783">
    <property type="protein sequence ID" value="GEU68618.1"/>
    <property type="molecule type" value="Genomic_DNA"/>
</dbReference>
<proteinExistence type="predicted"/>
<reference evidence="7" key="1">
    <citation type="journal article" date="2019" name="Sci. Rep.">
        <title>Draft genome of Tanacetum cinerariifolium, the natural source of mosquito coil.</title>
        <authorList>
            <person name="Yamashiro T."/>
            <person name="Shiraishi A."/>
            <person name="Satake H."/>
            <person name="Nakayama K."/>
        </authorList>
    </citation>
    <scope>NUCLEOTIDE SEQUENCE</scope>
</reference>
<feature type="compositionally biased region" description="Basic residues" evidence="4">
    <location>
        <begin position="1146"/>
        <end position="1158"/>
    </location>
</feature>
<evidence type="ECO:0000256" key="2">
    <source>
        <dbReference type="ARBA" id="ARBA00022801"/>
    </source>
</evidence>
<protein>
    <submittedName>
        <fullName evidence="7">Uncharacterized protein</fullName>
    </submittedName>
</protein>
<dbReference type="InterPro" id="IPR043502">
    <property type="entry name" value="DNA/RNA_pol_sf"/>
</dbReference>
<keyword evidence="1" id="KW-0479">Metal-binding</keyword>
<feature type="domain" description="Reverse transcriptase Ty1/copia-type" evidence="5">
    <location>
        <begin position="643"/>
        <end position="796"/>
    </location>
</feature>
<dbReference type="Pfam" id="PF07727">
    <property type="entry name" value="RVT_2"/>
    <property type="match status" value="1"/>
</dbReference>
<comment type="caution">
    <text evidence="7">The sequence shown here is derived from an EMBL/GenBank/DDBJ whole genome shotgun (WGS) entry which is preliminary data.</text>
</comment>
<keyword evidence="3" id="KW-0175">Coiled coil</keyword>
<dbReference type="GO" id="GO:0016787">
    <property type="term" value="F:hydrolase activity"/>
    <property type="evidence" value="ECO:0007669"/>
    <property type="project" value="UniProtKB-KW"/>
</dbReference>
<evidence type="ECO:0000256" key="4">
    <source>
        <dbReference type="SAM" id="MobiDB-lite"/>
    </source>
</evidence>
<sequence length="1593" mass="181478">MALLNKDQLKFHSYQDVKLLMEAIEKRYGGNKESKKVQRTLLKQQYENFAASSSETLDQTFEGNYIPPKPDLMFIDERVKSKSVDVVSNVSSSAVKTVESKVKSINVKNKGVYNTVETKHVKKNKFSPPIIEDWISDDENEVEFKPKDEDKTVRPSVEKIRFVKPASEKVEKKKYKEKGVTDSGCSRHMIGNKCYLNDYEDYDGGFVSFGDGKGRISGKATKDETGRILKTFITGIENQLDCKVKVIRCDNGTKFKNSVMNQFCDMKGNKMEFSVAMTPQQNGVAKSKNITLIEAARTMALVIKPHNKTPYELICGRPPLLDFMKPFGCPVTILNTKDYLKKFDEKANEGFFIGYSVVSKAMRVFNKRTRIVEETLNIRFLENTPNVKGNRPYWLFDIDSLTMSMNYVPVVAGFQTNGIAGTKDNIIAGQAKKKKEPEKEYILIHICTTDPLISQGPKDSAVDAGKKATETKHINSTNSFNTVSLPVNTAGPSFINAASPSPINSAETPASTNAFEEHPFKRFSPFKNAFSLPHVPIVTPINDTGIFGNAYDDEAVEEEVDMNNVDSSYTILDAPLTKFLKDHPKDQVIGIQKLRRTNHKDFQNCLFACYVSRMEPKKLIQALKDPSWGEAMQDELLQFKLLKVWTLVDLTKDKWAIGTKWVFRNKKDERGIVVKNKSRLVTQGHTQEEGIDCDEVVAPVARIEAIRLFLSYTSFKDFVVYQMDVKSAFLYGKIEEEVYVCQPLGFEDLNFPDKVYKVEKALYGLHQAPRAWYETLSPYLMDNGLQVQQKSDGIFISQEKYVANILKKFDFTTVKTASTSIEPNKALVKDAEAEDAFDILEIHHLTWKPILIVIMLELALIGNPHHEMLWIQNQMLDYGFNFMNTKIYIDNESTIYIMKNLVFHSKTKHIENRHHLIRDSYKKKSIQVIKIYTDHNIPDLLIKAFDVNETVYKGWEYIMKRAATIASSLEVKQDSGNIHRTQSMATLNEPFPQRIGSGSGFRCQVTILWGAEAQTSAKTTVWNEFSSTMASAIICLANNQKFNFSKYMFDNMVKHLEGGVKFLMFLRFLQVFLDKQVIGMAKHKEIYVISSHTKKVFANMRRQGQGFFGNVTPLFETMMVNAQEKVGLYIDSHHTPTNTQPSSSKPQKKIKPKRKQRQAIHSPSSEIPIEESIPIPSNDSLPSGEDSIQLNEFMIFYTNLQQQVLDLEEAKTAQAKEIVNLKKRVKKLENRRKSRPTRLRRLKKIALIDEARGRMHDVDMFRVDDLKGNEVIIYVREKIVKREVSTADPVTTPGEVVTNASVEDSAAPTTATTVDVDDELTLAKTLIAIKAAKPKVISTTATIVTTAITTPRAKDIVLHEQVQAHIPTVSSSKDKGKAKMIEPEKPLKKKDQIALDEEVARKLEIEIKAKIEEEEMITREKMRQIKLKRTSKEKSFDDIKKMFDKVYQRVNTFVDMNTENVEESLKKTQTEEQGKVADDDTAELKRCLEIVLEYDDDVAIEATPLSSKSPTIIDYKIYREGKKSYFKIIRADGNSQNYLTFGTIFKNFNREDLEVLKSIVKEMFKKTKPVDDIDNLLFQTLKTMFEPHVEDII</sequence>
<dbReference type="SUPFAM" id="SSF56672">
    <property type="entry name" value="DNA/RNA polymerases"/>
    <property type="match status" value="1"/>
</dbReference>
<evidence type="ECO:0000256" key="3">
    <source>
        <dbReference type="SAM" id="Coils"/>
    </source>
</evidence>
<name>A0A6L2M3N0_TANCI</name>
<keyword evidence="2" id="KW-0378">Hydrolase</keyword>
<dbReference type="InterPro" id="IPR039537">
    <property type="entry name" value="Retrotran_Ty1/copia-like"/>
</dbReference>
<dbReference type="InterPro" id="IPR036397">
    <property type="entry name" value="RNaseH_sf"/>
</dbReference>
<feature type="region of interest" description="Disordered" evidence="4">
    <location>
        <begin position="1132"/>
        <end position="1182"/>
    </location>
</feature>
<feature type="domain" description="Retroviral polymerase SH3-like" evidence="6">
    <location>
        <begin position="329"/>
        <end position="384"/>
    </location>
</feature>